<dbReference type="Pfam" id="PF00550">
    <property type="entry name" value="PP-binding"/>
    <property type="match status" value="1"/>
</dbReference>
<dbReference type="Pfam" id="PF22953">
    <property type="entry name" value="SpnB_Rossmann"/>
    <property type="match status" value="1"/>
</dbReference>
<dbReference type="InterPro" id="IPR032821">
    <property type="entry name" value="PKS_assoc"/>
</dbReference>
<dbReference type="InterPro" id="IPR016039">
    <property type="entry name" value="Thiolase-like"/>
</dbReference>
<keyword evidence="3" id="KW-0808">Transferase</keyword>
<dbReference type="Gene3D" id="3.40.366.10">
    <property type="entry name" value="Malonyl-Coenzyme A Acyl Carrier Protein, domain 2"/>
    <property type="match status" value="1"/>
</dbReference>
<dbReference type="Gene3D" id="1.10.1200.10">
    <property type="entry name" value="ACP-like"/>
    <property type="match status" value="1"/>
</dbReference>
<dbReference type="GO" id="GO:0004312">
    <property type="term" value="F:fatty acid synthase activity"/>
    <property type="evidence" value="ECO:0007669"/>
    <property type="project" value="TreeGrafter"/>
</dbReference>
<proteinExistence type="predicted"/>
<dbReference type="InterPro" id="IPR001031">
    <property type="entry name" value="Thioesterase"/>
</dbReference>
<dbReference type="InterPro" id="IPR014043">
    <property type="entry name" value="Acyl_transferase_dom"/>
</dbReference>
<feature type="active site" description="Proton donor; for dehydratase activity" evidence="4">
    <location>
        <position position="759"/>
    </location>
</feature>
<dbReference type="SMART" id="SM00827">
    <property type="entry name" value="PKS_AT"/>
    <property type="match status" value="1"/>
</dbReference>
<dbReference type="InterPro" id="IPR009081">
    <property type="entry name" value="PP-bd_ACP"/>
</dbReference>
<protein>
    <submittedName>
        <fullName evidence="7">Putative type I polyketide synthase</fullName>
    </submittedName>
</protein>
<evidence type="ECO:0000313" key="8">
    <source>
        <dbReference type="Proteomes" id="UP000005801"/>
    </source>
</evidence>
<dbReference type="Proteomes" id="UP000005801">
    <property type="component" value="Unassembled WGS sequence"/>
</dbReference>
<feature type="active site" description="Proton acceptor; for dehydratase activity" evidence="4">
    <location>
        <position position="596"/>
    </location>
</feature>
<dbReference type="PROSITE" id="PS50075">
    <property type="entry name" value="CARRIER"/>
    <property type="match status" value="1"/>
</dbReference>
<dbReference type="InterPro" id="IPR001227">
    <property type="entry name" value="Ac_transferase_dom_sf"/>
</dbReference>
<gene>
    <name evidence="7" type="ORF">PPSIR1_15410</name>
</gene>
<comment type="caution">
    <text evidence="7">The sequence shown here is derived from an EMBL/GenBank/DDBJ whole genome shotgun (WGS) entry which is preliminary data.</text>
</comment>
<dbReference type="InterPro" id="IPR036736">
    <property type="entry name" value="ACP-like_sf"/>
</dbReference>
<dbReference type="InterPro" id="IPR013968">
    <property type="entry name" value="PKS_KR"/>
</dbReference>
<feature type="region of interest" description="N-terminal hotdog fold" evidence="4">
    <location>
        <begin position="565"/>
        <end position="688"/>
    </location>
</feature>
<accession>A6GK49</accession>
<dbReference type="GO" id="GO:0006633">
    <property type="term" value="P:fatty acid biosynthetic process"/>
    <property type="evidence" value="ECO:0007669"/>
    <property type="project" value="TreeGrafter"/>
</dbReference>
<dbReference type="Pfam" id="PF02801">
    <property type="entry name" value="Ketoacyl-synt_C"/>
    <property type="match status" value="1"/>
</dbReference>
<dbReference type="InterPro" id="IPR016035">
    <property type="entry name" value="Acyl_Trfase/lysoPLipase"/>
</dbReference>
<dbReference type="SUPFAM" id="SSF47336">
    <property type="entry name" value="ACP-like"/>
    <property type="match status" value="1"/>
</dbReference>
<name>A6GK49_9BACT</name>
<keyword evidence="1" id="KW-0596">Phosphopantetheine</keyword>
<dbReference type="Gene3D" id="3.40.50.720">
    <property type="entry name" value="NAD(P)-binding Rossmann-like Domain"/>
    <property type="match status" value="1"/>
</dbReference>
<dbReference type="EMBL" id="ABCS01000180">
    <property type="protein sequence ID" value="EDM73748.1"/>
    <property type="molecule type" value="Genomic_DNA"/>
</dbReference>
<evidence type="ECO:0000259" key="5">
    <source>
        <dbReference type="PROSITE" id="PS50075"/>
    </source>
</evidence>
<dbReference type="eggNOG" id="COG0300">
    <property type="taxonomic scope" value="Bacteria"/>
</dbReference>
<dbReference type="InterPro" id="IPR050091">
    <property type="entry name" value="PKS_NRPS_Biosynth_Enz"/>
</dbReference>
<dbReference type="Pfam" id="PF16197">
    <property type="entry name" value="KAsynt_C_assoc"/>
    <property type="match status" value="1"/>
</dbReference>
<sequence length="1728" mass="183000">SAPSSPTLGHLESAAGLIGVAKVLAAMAHGAVPASLHSSPRNPHIDWAALPVEVVDGLREWPSPAGAPRRAGVSGFGLSGTNAHVILEQAPTLDAPSTPPAPPLRPPLLLSARSEASLRARAAQLHALLGARPALDARAQLELAASLATRAEHFEHRACVHELAALAQLAEHGHALPSSARASVRTHDPRARGQGRELALVFSGQGAQRLGMGQTLRAHLPAFRDAFDALCSRFDAHLERPLKSVVFADPGSEAAALLDRTDYTQPALFALEVALARTLEHLGLRPTVLLGHSIGELAAAHVAGIFGLDDACRLVAARGRLMQALPPGAMASLQASADEVEAALGETEVWIAGLNGPHSTVVSGEAQAVAELAARFEARGRKVRRLQVSTAFHTPRVEPMLEAFAELAESLTFHPARVPVIPTVAGASLEAMSRPAYWIEQVRAPVRFAAGVEALARRGVTTVLELGPRAVLTPLVAATFAERDGVDAPTLLASMRSEQGELDSLIAALGALHCRGFAVDWARAFAPWALRPVPLPAYPFERRHHWLPSAAEAPPALPPSAADPMALAGHRVDLSTGHSLHTLEIGPPLQPYLGDHRVYDRLVVPGSFHMAVLLAIAESRWPGKAVELREVQFVRALHYDSEAFHTTLHVELSPLANAEGFEASAFILEAGARVELARGVLAPSRDDAPPEPLVETTRTGDFERPLLDALLDRVQITWGPRWWWIRGAERTAEGHARGRFAAPEGLTIDDAPLPGGFIDNSFALQAWARPRAVGEVEDTPQLPILAERLVWFGERRPPVHATLRLVEATADSTTSELTYYDAEGRAVARLEGFTTHRAPRTRLLDDHAIGAHLHRVRWQPVEAASVSPNPGQTLVLGDAPELDAFERLPDRAALLARLDAGAPAPARVIASFSPGAHATPREACVEALALAQTLLGDPRLEATALVALTRRAVACGAEREGLDLPHAPVWGLLRALQSEHPERTLALVDTDADPKSAATLSAALALAEARKETQVALRRGALLVPRLARSEPLPELPPGSDALAGTVLITGGTGAIGGRLARHLATAHGARHLTLLSRSGEQAPGVDALRAELEAAGAQVRVLAGDASQPAVLREALTATPPVRAIFHAAGVLADKLGLALTPREVAAVFGPKVDAARQLDALSVELDLELDHFVLFSSAAGVFGAAGQANYAAANATLDALAADRRARGLAGLSLAWGPWAEVGMAARASASTRSRMRSEGARPFAVREGLALLGLALRRASRDPDALSVPIHLTHAGSRRGGGLPLARAALRQRADVAADAPDSLDPRLSRGSVEARQLAVQALVREELAAVLGSTPEALAERLVPGVELGALGLDSLMAIELRNQLRRRSGVQLPATALFDGATVDSLGARIEASLSELEPAPEPAPKPAAMPGVRDYLLAQREPDEQPQPRPTKGSSYRVVSLLRSCIEGGDRESFASTCTTLLAMRRMLDAGHRAPEAAPVRLSEGASNTGVPLYCVPSLALPSSPLQFLRVAKLLGDRASLWSAANPGYELGDALPADLEGVCDYHAQAHAAIAERTGRAPVLVGYSSGGWFSAMLAARLEAQGRPAPGLVLLDTPHPFEWDTSNLTQMFVHDAIALHLQTHGDDDAFIHELTTMQHSIAALLEQWRDRPITATPTLHLACTRGMRHPGWGVDVATDPATQWGPRIADLDIAPCEADHAQLLTEGAEACAGALRAWLDARGW</sequence>
<dbReference type="GO" id="GO:0031177">
    <property type="term" value="F:phosphopantetheine binding"/>
    <property type="evidence" value="ECO:0007669"/>
    <property type="project" value="InterPro"/>
</dbReference>
<dbReference type="InterPro" id="IPR029058">
    <property type="entry name" value="AB_hydrolase_fold"/>
</dbReference>
<organism evidence="7 8">
    <name type="scientific">Plesiocystis pacifica SIR-1</name>
    <dbReference type="NCBI Taxonomy" id="391625"/>
    <lineage>
        <taxon>Bacteria</taxon>
        <taxon>Pseudomonadati</taxon>
        <taxon>Myxococcota</taxon>
        <taxon>Polyangia</taxon>
        <taxon>Nannocystales</taxon>
        <taxon>Nannocystaceae</taxon>
        <taxon>Plesiocystis</taxon>
    </lineage>
</organism>
<dbReference type="Pfam" id="PF21089">
    <property type="entry name" value="PKS_DH_N"/>
    <property type="match status" value="1"/>
</dbReference>
<dbReference type="Pfam" id="PF00698">
    <property type="entry name" value="Acyl_transf_1"/>
    <property type="match status" value="1"/>
</dbReference>
<evidence type="ECO:0000256" key="2">
    <source>
        <dbReference type="ARBA" id="ARBA00022553"/>
    </source>
</evidence>
<evidence type="ECO:0000259" key="6">
    <source>
        <dbReference type="PROSITE" id="PS52019"/>
    </source>
</evidence>
<dbReference type="SMART" id="SM00822">
    <property type="entry name" value="PKS_KR"/>
    <property type="match status" value="1"/>
</dbReference>
<dbReference type="Gene3D" id="3.40.50.1820">
    <property type="entry name" value="alpha/beta hydrolase"/>
    <property type="match status" value="1"/>
</dbReference>
<dbReference type="SUPFAM" id="SSF53901">
    <property type="entry name" value="Thiolase-like"/>
    <property type="match status" value="1"/>
</dbReference>
<evidence type="ECO:0000313" key="7">
    <source>
        <dbReference type="EMBL" id="EDM73748.1"/>
    </source>
</evidence>
<feature type="region of interest" description="C-terminal hotdog fold" evidence="4">
    <location>
        <begin position="699"/>
        <end position="844"/>
    </location>
</feature>
<dbReference type="PROSITE" id="PS52019">
    <property type="entry name" value="PKS_MFAS_DH"/>
    <property type="match status" value="1"/>
</dbReference>
<dbReference type="SUPFAM" id="SSF51735">
    <property type="entry name" value="NAD(P)-binding Rossmann-fold domains"/>
    <property type="match status" value="2"/>
</dbReference>
<dbReference type="InterPro" id="IPR049552">
    <property type="entry name" value="PKS_DH_N"/>
</dbReference>
<feature type="domain" description="PKS/mFAS DH" evidence="6">
    <location>
        <begin position="565"/>
        <end position="844"/>
    </location>
</feature>
<dbReference type="InterPro" id="IPR036291">
    <property type="entry name" value="NAD(P)-bd_dom_sf"/>
</dbReference>
<dbReference type="PANTHER" id="PTHR43775">
    <property type="entry name" value="FATTY ACID SYNTHASE"/>
    <property type="match status" value="1"/>
</dbReference>
<evidence type="ECO:0000256" key="3">
    <source>
        <dbReference type="ARBA" id="ARBA00022679"/>
    </source>
</evidence>
<keyword evidence="2" id="KW-0597">Phosphoprotein</keyword>
<evidence type="ECO:0000256" key="1">
    <source>
        <dbReference type="ARBA" id="ARBA00022450"/>
    </source>
</evidence>
<dbReference type="Pfam" id="PF08659">
    <property type="entry name" value="KR"/>
    <property type="match status" value="1"/>
</dbReference>
<dbReference type="SMART" id="SM00826">
    <property type="entry name" value="PKS_DH"/>
    <property type="match status" value="1"/>
</dbReference>
<dbReference type="Gene3D" id="3.10.129.110">
    <property type="entry name" value="Polyketide synthase dehydratase"/>
    <property type="match status" value="1"/>
</dbReference>
<dbReference type="InterPro" id="IPR055123">
    <property type="entry name" value="SpnB-like_Rossmann"/>
</dbReference>
<dbReference type="Pfam" id="PF14765">
    <property type="entry name" value="PS-DH"/>
    <property type="match status" value="1"/>
</dbReference>
<dbReference type="Gene3D" id="3.30.70.3290">
    <property type="match status" value="1"/>
</dbReference>
<dbReference type="PROSITE" id="PS00012">
    <property type="entry name" value="PHOSPHOPANTETHEINE"/>
    <property type="match status" value="1"/>
</dbReference>
<dbReference type="InterPro" id="IPR020802">
    <property type="entry name" value="TesA-like"/>
</dbReference>
<dbReference type="STRING" id="391625.PPSIR1_15410"/>
<dbReference type="CDD" id="cd08956">
    <property type="entry name" value="KR_3_FAS_SDR_x"/>
    <property type="match status" value="1"/>
</dbReference>
<dbReference type="RefSeq" id="WP_006977085.1">
    <property type="nucleotide sequence ID" value="NZ_ABCS01000180.1"/>
</dbReference>
<dbReference type="SMART" id="SM00824">
    <property type="entry name" value="PKS_TE"/>
    <property type="match status" value="1"/>
</dbReference>
<feature type="non-terminal residue" evidence="7">
    <location>
        <position position="1"/>
    </location>
</feature>
<dbReference type="PANTHER" id="PTHR43775:SF51">
    <property type="entry name" value="INACTIVE PHENOLPHTHIOCEROL SYNTHESIS POLYKETIDE SYNTHASE TYPE I PKS1-RELATED"/>
    <property type="match status" value="1"/>
</dbReference>
<dbReference type="OrthoDB" id="9808564at2"/>
<dbReference type="SMART" id="SM00823">
    <property type="entry name" value="PKS_PP"/>
    <property type="match status" value="1"/>
</dbReference>
<dbReference type="SUPFAM" id="SSF55048">
    <property type="entry name" value="Probable ACP-binding domain of malonyl-CoA ACP transacylase"/>
    <property type="match status" value="1"/>
</dbReference>
<reference evidence="7 8" key="1">
    <citation type="submission" date="2007-06" db="EMBL/GenBank/DDBJ databases">
        <authorList>
            <person name="Shimkets L."/>
            <person name="Ferriera S."/>
            <person name="Johnson J."/>
            <person name="Kravitz S."/>
            <person name="Beeson K."/>
            <person name="Sutton G."/>
            <person name="Rogers Y.-H."/>
            <person name="Friedman R."/>
            <person name="Frazier M."/>
            <person name="Venter J.C."/>
        </authorList>
    </citation>
    <scope>NUCLEOTIDE SEQUENCE [LARGE SCALE GENOMIC DNA]</scope>
    <source>
        <strain evidence="7 8">SIR-1</strain>
    </source>
</reference>
<dbReference type="InterPro" id="IPR006162">
    <property type="entry name" value="Ppantetheine_attach_site"/>
</dbReference>
<dbReference type="eggNOG" id="COG3321">
    <property type="taxonomic scope" value="Bacteria"/>
</dbReference>
<dbReference type="InterPro" id="IPR020806">
    <property type="entry name" value="PKS_PP-bd"/>
</dbReference>
<dbReference type="InterPro" id="IPR014031">
    <property type="entry name" value="Ketoacyl_synth_C"/>
</dbReference>
<keyword evidence="8" id="KW-1185">Reference proteome</keyword>
<evidence type="ECO:0000256" key="4">
    <source>
        <dbReference type="PROSITE-ProRule" id="PRU01363"/>
    </source>
</evidence>
<dbReference type="Pfam" id="PF00975">
    <property type="entry name" value="Thioesterase"/>
    <property type="match status" value="1"/>
</dbReference>
<dbReference type="InterPro" id="IPR057326">
    <property type="entry name" value="KR_dom"/>
</dbReference>
<dbReference type="SUPFAM" id="SSF52151">
    <property type="entry name" value="FabD/lysophospholipase-like"/>
    <property type="match status" value="1"/>
</dbReference>
<dbReference type="SUPFAM" id="SSF53474">
    <property type="entry name" value="alpha/beta-Hydrolases"/>
    <property type="match status" value="1"/>
</dbReference>
<dbReference type="InterPro" id="IPR049551">
    <property type="entry name" value="PKS_DH_C"/>
</dbReference>
<dbReference type="Gene3D" id="3.40.47.10">
    <property type="match status" value="1"/>
</dbReference>
<dbReference type="InterPro" id="IPR020807">
    <property type="entry name" value="PKS_DH"/>
</dbReference>
<dbReference type="InterPro" id="IPR016036">
    <property type="entry name" value="Malonyl_transacylase_ACP-bd"/>
</dbReference>
<feature type="domain" description="Carrier" evidence="5">
    <location>
        <begin position="1314"/>
        <end position="1399"/>
    </location>
</feature>
<dbReference type="InterPro" id="IPR042104">
    <property type="entry name" value="PKS_dehydratase_sf"/>
</dbReference>
<dbReference type="InterPro" id="IPR049900">
    <property type="entry name" value="PKS_mFAS_DH"/>
</dbReference>